<keyword evidence="2" id="KW-1185">Reference proteome</keyword>
<dbReference type="InterPro" id="IPR010982">
    <property type="entry name" value="Lambda_DNA-bd_dom_sf"/>
</dbReference>
<proteinExistence type="predicted"/>
<name>A0A857J9F2_9BURK</name>
<dbReference type="GO" id="GO:0006355">
    <property type="term" value="P:regulation of DNA-templated transcription"/>
    <property type="evidence" value="ECO:0007669"/>
    <property type="project" value="InterPro"/>
</dbReference>
<protein>
    <submittedName>
        <fullName evidence="1">Transcriptional regulator</fullName>
    </submittedName>
</protein>
<dbReference type="KEGG" id="xyk:GT347_21675"/>
<dbReference type="PANTHER" id="PTHR40455">
    <property type="entry name" value="ANTITOXIN HIGA"/>
    <property type="match status" value="1"/>
</dbReference>
<reference evidence="1 2" key="1">
    <citation type="submission" date="2020-01" db="EMBL/GenBank/DDBJ databases">
        <title>Genome sequencing of strain KACC 21265.</title>
        <authorList>
            <person name="Heo J."/>
            <person name="Kim S.-J."/>
            <person name="Kim J.-S."/>
            <person name="Hong S.-B."/>
            <person name="Kwon S.-W."/>
        </authorList>
    </citation>
    <scope>NUCLEOTIDE SEQUENCE [LARGE SCALE GENOMIC DNA]</scope>
    <source>
        <strain evidence="1 2">KACC 21265</strain>
    </source>
</reference>
<accession>A0A857J9F2</accession>
<dbReference type="RefSeq" id="WP_160554168.1">
    <property type="nucleotide sequence ID" value="NZ_CP047650.1"/>
</dbReference>
<organism evidence="1 2">
    <name type="scientific">Xylophilus rhododendri</name>
    <dbReference type="NCBI Taxonomy" id="2697032"/>
    <lineage>
        <taxon>Bacteria</taxon>
        <taxon>Pseudomonadati</taxon>
        <taxon>Pseudomonadota</taxon>
        <taxon>Betaproteobacteria</taxon>
        <taxon>Burkholderiales</taxon>
        <taxon>Xylophilus</taxon>
    </lineage>
</organism>
<dbReference type="EMBL" id="CP047650">
    <property type="protein sequence ID" value="QHJ00358.1"/>
    <property type="molecule type" value="Genomic_DNA"/>
</dbReference>
<dbReference type="GO" id="GO:0001046">
    <property type="term" value="F:core promoter sequence-specific DNA binding"/>
    <property type="evidence" value="ECO:0007669"/>
    <property type="project" value="TreeGrafter"/>
</dbReference>
<dbReference type="InterPro" id="IPR039060">
    <property type="entry name" value="Antitox_HigA"/>
</dbReference>
<dbReference type="PANTHER" id="PTHR40455:SF1">
    <property type="entry name" value="ANTITOXIN HIGA"/>
    <property type="match status" value="1"/>
</dbReference>
<sequence>MEIQAVKDEASYRAALAEIDGLMTARLDTPEGDRLDVLVTLVQAYEARHHPIDPPDPIDAIRFRMEQGGLTVADMTPYIGPPHRVYEVLNRKRPLTLNMIRRLAAGLHIPADVLIGPYGAEAKAA</sequence>
<dbReference type="SUPFAM" id="SSF47413">
    <property type="entry name" value="lambda repressor-like DNA-binding domains"/>
    <property type="match status" value="1"/>
</dbReference>
<evidence type="ECO:0000313" key="1">
    <source>
        <dbReference type="EMBL" id="QHJ00358.1"/>
    </source>
</evidence>
<evidence type="ECO:0000313" key="2">
    <source>
        <dbReference type="Proteomes" id="UP000464787"/>
    </source>
</evidence>
<dbReference type="AlphaFoldDB" id="A0A857J9F2"/>
<dbReference type="Proteomes" id="UP000464787">
    <property type="component" value="Chromosome"/>
</dbReference>
<gene>
    <name evidence="1" type="ORF">GT347_21675</name>
</gene>